<dbReference type="GO" id="GO:0008270">
    <property type="term" value="F:zinc ion binding"/>
    <property type="evidence" value="ECO:0007669"/>
    <property type="project" value="UniProtKB-KW"/>
</dbReference>
<organism evidence="12 13">
    <name type="scientific">Arabidopsis arenosa</name>
    <name type="common">Sand rock-cress</name>
    <name type="synonym">Cardaminopsis arenosa</name>
    <dbReference type="NCBI Taxonomy" id="38785"/>
    <lineage>
        <taxon>Eukaryota</taxon>
        <taxon>Viridiplantae</taxon>
        <taxon>Streptophyta</taxon>
        <taxon>Embryophyta</taxon>
        <taxon>Tracheophyta</taxon>
        <taxon>Spermatophyta</taxon>
        <taxon>Magnoliopsida</taxon>
        <taxon>eudicotyledons</taxon>
        <taxon>Gunneridae</taxon>
        <taxon>Pentapetalae</taxon>
        <taxon>rosids</taxon>
        <taxon>malvids</taxon>
        <taxon>Brassicales</taxon>
        <taxon>Brassicaceae</taxon>
        <taxon>Camelineae</taxon>
        <taxon>Arabidopsis</taxon>
    </lineage>
</organism>
<proteinExistence type="inferred from homology"/>
<protein>
    <recommendedName>
        <fullName evidence="14">Replication factor A C-terminal domain-containing protein</fullName>
    </recommendedName>
</protein>
<evidence type="ECO:0008006" key="14">
    <source>
        <dbReference type="Google" id="ProtNLM"/>
    </source>
</evidence>
<keyword evidence="13" id="KW-1185">Reference proteome</keyword>
<feature type="compositionally biased region" description="Polar residues" evidence="9">
    <location>
        <begin position="425"/>
        <end position="442"/>
    </location>
</feature>
<comment type="similarity">
    <text evidence="2">Belongs to the VEFS (VRN2-EMF2-FIS2-SU(Z)12) family.</text>
</comment>
<keyword evidence="7" id="KW-0238">DNA-binding</keyword>
<feature type="region of interest" description="Disordered" evidence="9">
    <location>
        <begin position="494"/>
        <end position="515"/>
    </location>
</feature>
<feature type="compositionally biased region" description="Polar residues" evidence="9">
    <location>
        <begin position="349"/>
        <end position="360"/>
    </location>
</feature>
<evidence type="ECO:0000256" key="7">
    <source>
        <dbReference type="ARBA" id="ARBA00023125"/>
    </source>
</evidence>
<dbReference type="Pfam" id="PF09733">
    <property type="entry name" value="VEFS-Box"/>
    <property type="match status" value="1"/>
</dbReference>
<evidence type="ECO:0000256" key="4">
    <source>
        <dbReference type="ARBA" id="ARBA00022771"/>
    </source>
</evidence>
<evidence type="ECO:0000256" key="9">
    <source>
        <dbReference type="SAM" id="MobiDB-lite"/>
    </source>
</evidence>
<evidence type="ECO:0000256" key="3">
    <source>
        <dbReference type="ARBA" id="ARBA00022723"/>
    </source>
</evidence>
<dbReference type="Proteomes" id="UP000682877">
    <property type="component" value="Chromosome 3"/>
</dbReference>
<accession>A0A8S2A4G3</accession>
<feature type="compositionally biased region" description="Basic and acidic residues" evidence="9">
    <location>
        <begin position="334"/>
        <end position="348"/>
    </location>
</feature>
<dbReference type="InterPro" id="IPR012340">
    <property type="entry name" value="NA-bd_OB-fold"/>
</dbReference>
<feature type="region of interest" description="Disordered" evidence="9">
    <location>
        <begin position="322"/>
        <end position="360"/>
    </location>
</feature>
<keyword evidence="4" id="KW-0863">Zinc-finger</keyword>
<feature type="domain" description="Polycomb protein VEFS-Box" evidence="11">
    <location>
        <begin position="1"/>
        <end position="28"/>
    </location>
</feature>
<keyword evidence="5" id="KW-0862">Zinc</keyword>
<reference evidence="12" key="1">
    <citation type="submission" date="2021-01" db="EMBL/GenBank/DDBJ databases">
        <authorList>
            <person name="Bezrukov I."/>
        </authorList>
    </citation>
    <scope>NUCLEOTIDE SEQUENCE</scope>
</reference>
<gene>
    <name evidence="12" type="ORF">AARE701A_LOCUS9101</name>
</gene>
<dbReference type="CDD" id="cd04476">
    <property type="entry name" value="RPA1_DBD_C"/>
    <property type="match status" value="1"/>
</dbReference>
<keyword evidence="3" id="KW-0479">Metal-binding</keyword>
<dbReference type="InterPro" id="IPR013955">
    <property type="entry name" value="Rep_factor-A_C"/>
</dbReference>
<evidence type="ECO:0000256" key="6">
    <source>
        <dbReference type="ARBA" id="ARBA00023015"/>
    </source>
</evidence>
<dbReference type="Pfam" id="PF08646">
    <property type="entry name" value="Rep_fac-A_C"/>
    <property type="match status" value="1"/>
</dbReference>
<evidence type="ECO:0000259" key="10">
    <source>
        <dbReference type="Pfam" id="PF08646"/>
    </source>
</evidence>
<feature type="compositionally biased region" description="Polar residues" evidence="9">
    <location>
        <begin position="322"/>
        <end position="333"/>
    </location>
</feature>
<dbReference type="EMBL" id="LR999453">
    <property type="protein sequence ID" value="CAE5993022.1"/>
    <property type="molecule type" value="Genomic_DNA"/>
</dbReference>
<evidence type="ECO:0000313" key="12">
    <source>
        <dbReference type="EMBL" id="CAE5993022.1"/>
    </source>
</evidence>
<evidence type="ECO:0000256" key="5">
    <source>
        <dbReference type="ARBA" id="ARBA00022833"/>
    </source>
</evidence>
<feature type="region of interest" description="Disordered" evidence="9">
    <location>
        <begin position="400"/>
        <end position="479"/>
    </location>
</feature>
<keyword evidence="6" id="KW-0805">Transcription regulation</keyword>
<sequence>MLDDFVDVTKDEKQMMHMWNSFVRKQRCWRVFMYRPTRLPFKMTLMNTTAISRIPSISEEFYFDFANFPDILNVNGLNENILIGERSISNAFDMSLLEINPNYPAVQDFVNNLPADVPILTIQEVMPKDTKIIKKKAYFQTFPRKTISEVFEATEVGKCNVICTILKVDTDYAWYFFSCLKCSKTAYKIPKIENETVKKGKKPLFWCTTCKEDTPKVLPRYMLNLAVMDNTGNTMCKLFDKTAAEIIGVSAEDLLEGNWDEIKDPTNLPGPVKDLVGKTFQFVLSIGKENINETDDTYKVFNVWLGNDLYDLDNVEESENQIDQANDLSIDQTDNTKRSRSRHNDENRNPNINHEGPTSNVQVKGIFNRLLGGISNIPGNENEVSASTVVVPSSSIKRRHEIGTSTNSLRSAKKNARTQIRPAQVLQNITNTTNPDSEVVQTPLNPKKVPEKNPKKVPEKNPKKLSPPSVNSKKATKGIILTNPRNSLRFAKSLSKEKQTTKKSCLGSSEGHSDGVLHSEEEAEINMTDHQNDRAAEEKLEQVYDCSSAYDTDSEASVDYECIEDIPI</sequence>
<evidence type="ECO:0000259" key="11">
    <source>
        <dbReference type="Pfam" id="PF09733"/>
    </source>
</evidence>
<evidence type="ECO:0000313" key="13">
    <source>
        <dbReference type="Proteomes" id="UP000682877"/>
    </source>
</evidence>
<evidence type="ECO:0000256" key="2">
    <source>
        <dbReference type="ARBA" id="ARBA00007416"/>
    </source>
</evidence>
<dbReference type="InterPro" id="IPR019135">
    <property type="entry name" value="Polycomb_protein_VEFS-Box"/>
</dbReference>
<dbReference type="SUPFAM" id="SSF50249">
    <property type="entry name" value="Nucleic acid-binding proteins"/>
    <property type="match status" value="1"/>
</dbReference>
<feature type="compositionally biased region" description="Basic and acidic residues" evidence="9">
    <location>
        <begin position="448"/>
        <end position="462"/>
    </location>
</feature>
<dbReference type="PANTHER" id="PTHR47165">
    <property type="entry name" value="OS03G0429900 PROTEIN"/>
    <property type="match status" value="1"/>
</dbReference>
<keyword evidence="8" id="KW-0804">Transcription</keyword>
<comment type="similarity">
    <text evidence="1">Belongs to the replication factor A protein 1 family.</text>
</comment>
<dbReference type="Gene3D" id="2.40.50.140">
    <property type="entry name" value="Nucleic acid-binding proteins"/>
    <property type="match status" value="1"/>
</dbReference>
<evidence type="ECO:0000256" key="8">
    <source>
        <dbReference type="ARBA" id="ARBA00023163"/>
    </source>
</evidence>
<evidence type="ECO:0000256" key="1">
    <source>
        <dbReference type="ARBA" id="ARBA00005690"/>
    </source>
</evidence>
<dbReference type="GO" id="GO:0003677">
    <property type="term" value="F:DNA binding"/>
    <property type="evidence" value="ECO:0007669"/>
    <property type="project" value="UniProtKB-KW"/>
</dbReference>
<dbReference type="PANTHER" id="PTHR47165:SF4">
    <property type="entry name" value="OS03G0429900 PROTEIN"/>
    <property type="match status" value="1"/>
</dbReference>
<dbReference type="AlphaFoldDB" id="A0A8S2A4G3"/>
<dbReference type="InterPro" id="IPR047192">
    <property type="entry name" value="Euk_RPA1_DBD_C"/>
</dbReference>
<feature type="domain" description="Replication factor A C-terminal" evidence="10">
    <location>
        <begin position="160"/>
        <end position="295"/>
    </location>
</feature>
<name>A0A8S2A4G3_ARAAE</name>